<dbReference type="InterPro" id="IPR000620">
    <property type="entry name" value="EamA_dom"/>
</dbReference>
<dbReference type="EMBL" id="RXFM01000056">
    <property type="protein sequence ID" value="RST65104.1"/>
    <property type="molecule type" value="Genomic_DNA"/>
</dbReference>
<keyword evidence="4" id="KW-0472">Membrane</keyword>
<dbReference type="Pfam" id="PF00892">
    <property type="entry name" value="EamA"/>
    <property type="match status" value="1"/>
</dbReference>
<dbReference type="Proteomes" id="UP000279470">
    <property type="component" value="Unassembled WGS sequence"/>
</dbReference>
<keyword evidence="7" id="KW-1185">Reference proteome</keyword>
<dbReference type="GO" id="GO:0016020">
    <property type="term" value="C:membrane"/>
    <property type="evidence" value="ECO:0007669"/>
    <property type="project" value="InterPro"/>
</dbReference>
<proteinExistence type="predicted"/>
<reference evidence="7" key="1">
    <citation type="submission" date="2018-11" db="EMBL/GenBank/DDBJ databases">
        <title>Phylogenetic, genomic, and biogeographic characterization of a novel and ubiquitous marine invertebrate-associated Rickettsiales parasite, Candidatus Marinoinvertebrata rohwerii, gen. nov., sp. nov.</title>
        <authorList>
            <person name="Klinges J.G."/>
            <person name="Rosales S.M."/>
            <person name="Mcminds R."/>
            <person name="Shaver E.C."/>
            <person name="Shantz A."/>
            <person name="Peters E.C."/>
            <person name="Burkepile D.E."/>
            <person name="Silliman B.R."/>
            <person name="Vega Thurber R.L."/>
        </authorList>
    </citation>
    <scope>NUCLEOTIDE SEQUENCE [LARGE SCALE GENOMIC DNA]</scope>
    <source>
        <strain evidence="7">a_cerv_44</strain>
    </source>
</reference>
<dbReference type="OrthoDB" id="9812899at2"/>
<dbReference type="SUPFAM" id="SSF103481">
    <property type="entry name" value="Multidrug resistance efflux transporter EmrE"/>
    <property type="match status" value="1"/>
</dbReference>
<evidence type="ECO:0000313" key="6">
    <source>
        <dbReference type="EMBL" id="RST65104.1"/>
    </source>
</evidence>
<feature type="transmembrane region" description="Helical" evidence="4">
    <location>
        <begin position="107"/>
        <end position="125"/>
    </location>
</feature>
<dbReference type="InterPro" id="IPR037185">
    <property type="entry name" value="EmrE-like"/>
</dbReference>
<keyword evidence="3" id="KW-0813">Transport</keyword>
<evidence type="ECO:0000256" key="1">
    <source>
        <dbReference type="ARBA" id="ARBA00004028"/>
    </source>
</evidence>
<feature type="transmembrane region" description="Helical" evidence="4">
    <location>
        <begin position="53"/>
        <end position="74"/>
    </location>
</feature>
<gene>
    <name evidence="6" type="ORF">EIC27_04420</name>
</gene>
<keyword evidence="4" id="KW-1133">Transmembrane helix</keyword>
<dbReference type="AlphaFoldDB" id="A0A3R9XTF5"/>
<protein>
    <recommendedName>
        <fullName evidence="2">S-adenosylmethionine uptake transporter</fullName>
    </recommendedName>
</protein>
<comment type="caution">
    <text evidence="6">The sequence shown here is derived from an EMBL/GenBank/DDBJ whole genome shotgun (WGS) entry which is preliminary data.</text>
</comment>
<accession>A0A3R9XTF5</accession>
<evidence type="ECO:0000313" key="7">
    <source>
        <dbReference type="Proteomes" id="UP000279470"/>
    </source>
</evidence>
<evidence type="ECO:0000256" key="4">
    <source>
        <dbReference type="SAM" id="Phobius"/>
    </source>
</evidence>
<sequence>MAAILFATLDVINKKYITKEKMLCMLFYSSLFTTIILFIPLLNGFKVPTSKDIFYFTILGIGSNLILFCILKAFDTVKASVLAPLRYIELIFSIILGYFIFNDIPSYNMLIGASIIIPTSLYVILKFK</sequence>
<keyword evidence="4" id="KW-0812">Transmembrane</keyword>
<organism evidence="6 7">
    <name type="scientific">Candidatus Aquarickettsia rohweri</name>
    <dbReference type="NCBI Taxonomy" id="2602574"/>
    <lineage>
        <taxon>Bacteria</taxon>
        <taxon>Pseudomonadati</taxon>
        <taxon>Pseudomonadota</taxon>
        <taxon>Alphaproteobacteria</taxon>
        <taxon>Rickettsiales</taxon>
        <taxon>Candidatus Midichloriaceae</taxon>
        <taxon>Candidatus Aquarickettsia</taxon>
    </lineage>
</organism>
<evidence type="ECO:0000256" key="3">
    <source>
        <dbReference type="ARBA" id="ARBA00022970"/>
    </source>
</evidence>
<comment type="function">
    <text evidence="1">Transports S-adenosylmethionine.</text>
</comment>
<name>A0A3R9XTF5_9RICK</name>
<feature type="transmembrane region" description="Helical" evidence="4">
    <location>
        <begin position="22"/>
        <end position="41"/>
    </location>
</feature>
<feature type="domain" description="EamA" evidence="5">
    <location>
        <begin position="2"/>
        <end position="121"/>
    </location>
</feature>
<feature type="transmembrane region" description="Helical" evidence="4">
    <location>
        <begin position="81"/>
        <end position="101"/>
    </location>
</feature>
<evidence type="ECO:0000259" key="5">
    <source>
        <dbReference type="Pfam" id="PF00892"/>
    </source>
</evidence>
<keyword evidence="3" id="KW-0029">Amino-acid transport</keyword>
<evidence type="ECO:0000256" key="2">
    <source>
        <dbReference type="ARBA" id="ARBA00019341"/>
    </source>
</evidence>